<dbReference type="WBParaSite" id="BTMF_0000379301-mRNA-1">
    <property type="protein sequence ID" value="BTMF_0000379301-mRNA-1"/>
    <property type="gene ID" value="BTMF_0000379301"/>
</dbReference>
<accession>A0A0R3QBR5</accession>
<feature type="transmembrane region" description="Helical" evidence="1">
    <location>
        <begin position="20"/>
        <end position="40"/>
    </location>
</feature>
<keyword evidence="3" id="KW-1185">Reference proteome</keyword>
<name>A0A0R3QBR5_9BILA</name>
<evidence type="ECO:0000256" key="1">
    <source>
        <dbReference type="SAM" id="Phobius"/>
    </source>
</evidence>
<evidence type="ECO:0000313" key="2">
    <source>
        <dbReference type="EMBL" id="VDO14009.1"/>
    </source>
</evidence>
<sequence>METKLYANYSMVKFYSDRVPFNHDVILVFTLVLVSAKYLLVLTTADATRRPLPVPPAVCSIRSNTSDIPRPPANGC</sequence>
<gene>
    <name evidence="2" type="ORF">BTMF_LOCUS3096</name>
</gene>
<dbReference type="Proteomes" id="UP000280834">
    <property type="component" value="Unassembled WGS sequence"/>
</dbReference>
<keyword evidence="1" id="KW-0472">Membrane</keyword>
<dbReference type="AlphaFoldDB" id="A0A0R3QBR5"/>
<evidence type="ECO:0000313" key="3">
    <source>
        <dbReference type="Proteomes" id="UP000280834"/>
    </source>
</evidence>
<proteinExistence type="predicted"/>
<keyword evidence="1" id="KW-0812">Transmembrane</keyword>
<reference evidence="4" key="1">
    <citation type="submission" date="2017-02" db="UniProtKB">
        <authorList>
            <consortium name="WormBaseParasite"/>
        </authorList>
    </citation>
    <scope>IDENTIFICATION</scope>
</reference>
<protein>
    <submittedName>
        <fullName evidence="4">Neur_chan_memb domain-containing protein</fullName>
    </submittedName>
</protein>
<reference evidence="2 3" key="2">
    <citation type="submission" date="2018-11" db="EMBL/GenBank/DDBJ databases">
        <authorList>
            <consortium name="Pathogen Informatics"/>
        </authorList>
    </citation>
    <scope>NUCLEOTIDE SEQUENCE [LARGE SCALE GENOMIC DNA]</scope>
</reference>
<dbReference type="EMBL" id="UZAG01002724">
    <property type="protein sequence ID" value="VDO14009.1"/>
    <property type="molecule type" value="Genomic_DNA"/>
</dbReference>
<organism evidence="4">
    <name type="scientific">Brugia timori</name>
    <dbReference type="NCBI Taxonomy" id="42155"/>
    <lineage>
        <taxon>Eukaryota</taxon>
        <taxon>Metazoa</taxon>
        <taxon>Ecdysozoa</taxon>
        <taxon>Nematoda</taxon>
        <taxon>Chromadorea</taxon>
        <taxon>Rhabditida</taxon>
        <taxon>Spirurina</taxon>
        <taxon>Spiruromorpha</taxon>
        <taxon>Filarioidea</taxon>
        <taxon>Onchocercidae</taxon>
        <taxon>Brugia</taxon>
    </lineage>
</organism>
<evidence type="ECO:0000313" key="4">
    <source>
        <dbReference type="WBParaSite" id="BTMF_0000379301-mRNA-1"/>
    </source>
</evidence>
<keyword evidence="1" id="KW-1133">Transmembrane helix</keyword>